<dbReference type="EMBL" id="BMAT01011991">
    <property type="protein sequence ID" value="GFR83255.1"/>
    <property type="molecule type" value="Genomic_DNA"/>
</dbReference>
<gene>
    <name evidence="1" type="ORF">ElyMa_005971300</name>
</gene>
<proteinExistence type="predicted"/>
<keyword evidence="2" id="KW-1185">Reference proteome</keyword>
<dbReference type="AlphaFoldDB" id="A0AAV4GFS2"/>
<evidence type="ECO:0000313" key="2">
    <source>
        <dbReference type="Proteomes" id="UP000762676"/>
    </source>
</evidence>
<organism evidence="1 2">
    <name type="scientific">Elysia marginata</name>
    <dbReference type="NCBI Taxonomy" id="1093978"/>
    <lineage>
        <taxon>Eukaryota</taxon>
        <taxon>Metazoa</taxon>
        <taxon>Spiralia</taxon>
        <taxon>Lophotrochozoa</taxon>
        <taxon>Mollusca</taxon>
        <taxon>Gastropoda</taxon>
        <taxon>Heterobranchia</taxon>
        <taxon>Euthyneura</taxon>
        <taxon>Panpulmonata</taxon>
        <taxon>Sacoglossa</taxon>
        <taxon>Placobranchoidea</taxon>
        <taxon>Plakobranchidae</taxon>
        <taxon>Elysia</taxon>
    </lineage>
</organism>
<comment type="caution">
    <text evidence="1">The sequence shown here is derived from an EMBL/GenBank/DDBJ whole genome shotgun (WGS) entry which is preliminary data.</text>
</comment>
<protein>
    <submittedName>
        <fullName evidence="1">Uncharacterized protein</fullName>
    </submittedName>
</protein>
<dbReference type="Proteomes" id="UP000762676">
    <property type="component" value="Unassembled WGS sequence"/>
</dbReference>
<reference evidence="1 2" key="1">
    <citation type="journal article" date="2021" name="Elife">
        <title>Chloroplast acquisition without the gene transfer in kleptoplastic sea slugs, Plakobranchus ocellatus.</title>
        <authorList>
            <person name="Maeda T."/>
            <person name="Takahashi S."/>
            <person name="Yoshida T."/>
            <person name="Shimamura S."/>
            <person name="Takaki Y."/>
            <person name="Nagai Y."/>
            <person name="Toyoda A."/>
            <person name="Suzuki Y."/>
            <person name="Arimoto A."/>
            <person name="Ishii H."/>
            <person name="Satoh N."/>
            <person name="Nishiyama T."/>
            <person name="Hasebe M."/>
            <person name="Maruyama T."/>
            <person name="Minagawa J."/>
            <person name="Obokata J."/>
            <person name="Shigenobu S."/>
        </authorList>
    </citation>
    <scope>NUCLEOTIDE SEQUENCE [LARGE SCALE GENOMIC DNA]</scope>
</reference>
<evidence type="ECO:0000313" key="1">
    <source>
        <dbReference type="EMBL" id="GFR83255.1"/>
    </source>
</evidence>
<accession>A0AAV4GFS2</accession>
<name>A0AAV4GFS2_9GAST</name>
<sequence>MFRRAPVATGGFLSGKVRSKLNKCTHWLESLEKSAQDMVISFAVSEAKLERVKRCTSDREVIEEIDRRRGFVALERNDKAKKQSMKLISKCLKEKTVEALQCPDSIKDKLTSFLSDPDSIVGLAFLHSRDSQDFYGRFHGLEGSDHAIIGYWSIEEPESSSVDSSVSIISFFAEAITGSISFI</sequence>